<keyword evidence="5" id="KW-1185">Reference proteome</keyword>
<dbReference type="SUPFAM" id="SSF53474">
    <property type="entry name" value="alpha/beta-Hydrolases"/>
    <property type="match status" value="1"/>
</dbReference>
<protein>
    <submittedName>
        <fullName evidence="4">Hydrolase</fullName>
    </submittedName>
</protein>
<evidence type="ECO:0000256" key="1">
    <source>
        <dbReference type="ARBA" id="ARBA00022801"/>
    </source>
</evidence>
<sequence>MSRRVSTRSPWRRIGRLARLVPLLVGIVVTSGLPMAAAPRAAASAPPTVQLRLPAPTGRHGIGTVSLHLVDPSRPDPWVPTQPFRELMIQLWYPAAAVDGYPLAPWLEPATVAAYEQSNGLPAGVLSWPSTHANVGAPMARHAGRRPVVLYSHGLGGGRTENTGLVEDLASHGYIVVAIDHIHDARVVGLPDGRLETTAIPELTHDNELRLTTQAVDARVRDTRFVLDQLAAINGGDNPDAERRPLPRGLRGTLDLNHIGMFGHSDGGATTAAAMHLDSRISAGVNLDGTLWTPEARAGSTRPLLLFGKQNLDPFQANTWAAFWASHRGPKLRLSLIGSTHATFEDVAVLVPQAASTLGISAERLAAAFGAIDGQRAIVILRAYLKAYFDVYLRHRGDRLLNGPTVRYPEVQFVC</sequence>
<accession>A0ABY5Z305</accession>
<dbReference type="Gene3D" id="3.40.50.1820">
    <property type="entry name" value="alpha/beta hydrolase"/>
    <property type="match status" value="1"/>
</dbReference>
<evidence type="ECO:0000313" key="4">
    <source>
        <dbReference type="EMBL" id="UWZ36411.1"/>
    </source>
</evidence>
<dbReference type="InterPro" id="IPR029058">
    <property type="entry name" value="AB_hydrolase_fold"/>
</dbReference>
<keyword evidence="1 4" id="KW-0378">Hydrolase</keyword>
<dbReference type="PANTHER" id="PTHR10272:SF0">
    <property type="entry name" value="PLATELET-ACTIVATING FACTOR ACETYLHYDROLASE"/>
    <property type="match status" value="1"/>
</dbReference>
<dbReference type="GO" id="GO:0016787">
    <property type="term" value="F:hydrolase activity"/>
    <property type="evidence" value="ECO:0007669"/>
    <property type="project" value="UniProtKB-KW"/>
</dbReference>
<dbReference type="Proteomes" id="UP001058271">
    <property type="component" value="Chromosome"/>
</dbReference>
<evidence type="ECO:0000256" key="2">
    <source>
        <dbReference type="ARBA" id="ARBA00022963"/>
    </source>
</evidence>
<dbReference type="PANTHER" id="PTHR10272">
    <property type="entry name" value="PLATELET-ACTIVATING FACTOR ACETYLHYDROLASE"/>
    <property type="match status" value="1"/>
</dbReference>
<gene>
    <name evidence="4" type="ORF">Drose_36195</name>
</gene>
<evidence type="ECO:0000313" key="5">
    <source>
        <dbReference type="Proteomes" id="UP001058271"/>
    </source>
</evidence>
<keyword evidence="3" id="KW-0443">Lipid metabolism</keyword>
<keyword evidence="2" id="KW-0442">Lipid degradation</keyword>
<reference evidence="4" key="1">
    <citation type="submission" date="2021-04" db="EMBL/GenBank/DDBJ databases">
        <title>Biosynthetic gene clusters of Dactylosporangioum roseum.</title>
        <authorList>
            <person name="Hartkoorn R.C."/>
            <person name="Beaudoing E."/>
            <person name="Hot D."/>
            <person name="Moureu S."/>
        </authorList>
    </citation>
    <scope>NUCLEOTIDE SEQUENCE</scope>
    <source>
        <strain evidence="4">NRRL B-16295</strain>
    </source>
</reference>
<name>A0ABY5Z305_9ACTN</name>
<dbReference type="EMBL" id="CP073721">
    <property type="protein sequence ID" value="UWZ36411.1"/>
    <property type="molecule type" value="Genomic_DNA"/>
</dbReference>
<dbReference type="Pfam" id="PF03403">
    <property type="entry name" value="PAF-AH_p_II"/>
    <property type="match status" value="1"/>
</dbReference>
<evidence type="ECO:0000256" key="3">
    <source>
        <dbReference type="ARBA" id="ARBA00023098"/>
    </source>
</evidence>
<organism evidence="4 5">
    <name type="scientific">Dactylosporangium roseum</name>
    <dbReference type="NCBI Taxonomy" id="47989"/>
    <lineage>
        <taxon>Bacteria</taxon>
        <taxon>Bacillati</taxon>
        <taxon>Actinomycetota</taxon>
        <taxon>Actinomycetes</taxon>
        <taxon>Micromonosporales</taxon>
        <taxon>Micromonosporaceae</taxon>
        <taxon>Dactylosporangium</taxon>
    </lineage>
</organism>
<proteinExistence type="predicted"/>